<protein>
    <submittedName>
        <fullName evidence="3">Small lysine-rich protein 1</fullName>
    </submittedName>
</protein>
<dbReference type="RefSeq" id="XP_016944636.3">
    <property type="nucleotide sequence ID" value="XM_017089147.4"/>
</dbReference>
<reference evidence="3" key="1">
    <citation type="submission" date="2025-08" db="UniProtKB">
        <authorList>
            <consortium name="RefSeq"/>
        </authorList>
    </citation>
    <scope>IDENTIFICATION</scope>
</reference>
<gene>
    <name evidence="3" type="primary">LOC108020768</name>
</gene>
<proteinExistence type="predicted"/>
<feature type="region of interest" description="Disordered" evidence="1">
    <location>
        <begin position="28"/>
        <end position="67"/>
    </location>
</feature>
<dbReference type="InterPro" id="IPR037760">
    <property type="entry name" value="SMKR1"/>
</dbReference>
<keyword evidence="2" id="KW-1185">Reference proteome</keyword>
<dbReference type="PANTHER" id="PTHR37932:SF1">
    <property type="entry name" value="SMALL LYSINE-RICH PROTEIN 1"/>
    <property type="match status" value="1"/>
</dbReference>
<dbReference type="Proteomes" id="UP001652628">
    <property type="component" value="Chromosome 3"/>
</dbReference>
<organism evidence="2 3">
    <name type="scientific">Drosophila suzukii</name>
    <name type="common">Spotted-wing drosophila fruit fly</name>
    <dbReference type="NCBI Taxonomy" id="28584"/>
    <lineage>
        <taxon>Eukaryota</taxon>
        <taxon>Metazoa</taxon>
        <taxon>Ecdysozoa</taxon>
        <taxon>Arthropoda</taxon>
        <taxon>Hexapoda</taxon>
        <taxon>Insecta</taxon>
        <taxon>Pterygota</taxon>
        <taxon>Neoptera</taxon>
        <taxon>Endopterygota</taxon>
        <taxon>Diptera</taxon>
        <taxon>Brachycera</taxon>
        <taxon>Muscomorpha</taxon>
        <taxon>Ephydroidea</taxon>
        <taxon>Drosophilidae</taxon>
        <taxon>Drosophila</taxon>
        <taxon>Sophophora</taxon>
    </lineage>
</organism>
<sequence>MVARCREIQKLFIWSIIYSSNRNILKMVGKSKKKRNSKDSTSSNAGSGEGEEKKKKEGGKKKGGVGKSIGCDIFNDAAMENAYYVCHNVQDVLKSRGFAWPDGQKKKKKGKR</sequence>
<dbReference type="GeneID" id="108020768"/>
<dbReference type="AlphaFoldDB" id="A0AB39ZWF1"/>
<accession>A0AB39ZWF1</accession>
<evidence type="ECO:0000313" key="3">
    <source>
        <dbReference type="RefSeq" id="XP_016944636.3"/>
    </source>
</evidence>
<name>A0AB39ZWF1_DROSZ</name>
<dbReference type="PANTHER" id="PTHR37932">
    <property type="entry name" value="SMALL LYSINE-RICH PROTEIN 1"/>
    <property type="match status" value="1"/>
</dbReference>
<evidence type="ECO:0000313" key="2">
    <source>
        <dbReference type="Proteomes" id="UP001652628"/>
    </source>
</evidence>
<evidence type="ECO:0000256" key="1">
    <source>
        <dbReference type="SAM" id="MobiDB-lite"/>
    </source>
</evidence>